<comment type="similarity">
    <text evidence="3">Belongs to the nucleoporin GLFG family.</text>
</comment>
<keyword evidence="7" id="KW-0509">mRNA transport</keyword>
<dbReference type="SUPFAM" id="SSF82215">
    <property type="entry name" value="C-terminal autoproteolytic domain of nucleoporin nup98"/>
    <property type="match status" value="1"/>
</dbReference>
<keyword evidence="9" id="KW-0811">Translocation</keyword>
<evidence type="ECO:0000259" key="13">
    <source>
        <dbReference type="PROSITE" id="PS51434"/>
    </source>
</evidence>
<sequence>MFSNLNKPTFGTASTGTTFGLGASTTNTASPWGNTGNTQIFGKPATTGFGQQPTTSFGQPSTSTNSMFPFFPQASSSGFGSTTNNQSTFGSNMFGQQQPSTTNLFGSNTFGQQKTTGFGFGTQNQQQPNLFGQSAQPQNSLFQPSGTNTLFGSSNAFGSTTVGAGTTIKFNPVTGTDTMQKSGVTSTINTKHHCITCMKEYEGKSLEELRLEDYQANRKGPQSQFGTAPFGSTASMFGQTTDNKTTFGQSTGFGQIGGTAFGQQTQPTFGLGTQPTSSTNIFAKPSAFGATSTPSNGFGSFNTNVTNTFGANQPKPFGTPSTAPLFGSTQTQQQSTPFGTSLFGQNNQNTTGGFFNKPAQTSTFGTGGFGFNQTPATTTTNLFQPSKPVFGLGQATSTGAFGQTPSFGQQTQSAFGTTFGKPLTFGQDQSTFQNVGQTSLFSNTQQKPGSLLGGSGGGIFGSSSFGNVTNTAFGLNQPTMQPQITGFSLDANQDFKNLPLLASNQFGHSSFLAGLLPVDKPSSPTLYTTNPAEIKKMLENNKKVDETASNTKLKLKLGPPKTRRDNLFEEGNDEDINKFYKTSCKRLVLKKKQGDSKQSIFETNSIYNDLSEKNSENVLTSSTDITLTSKTNSPRLSEKEIDLTLRDNDNTSFEIKFVNKNFSMPNSGKLMTQKEIASDNNSIVETPNESQISLDNTISRTDIPKGLEEPLRKSVSNISIASSDTDTITIADPQAIRVSNEVIESESSEVLDSGPKKPSASGITLNRAEYYTLPPIEELNLLVSEDGRCLVKGFTVGRRGYGNVYFPDELDVRDLNLDEIVHFRYKEIHMYPDESKKPPVGEGLNRRAQVTLDRVYPRVKETKEIINDIDQVLAAKFPEQLVEISSKHGLKFVDYRPETGSWVFMVDHFSKYAFTESDEEDCELSISKQNGKIAVEKGSKILILDSKVLVPETKQSSESKIRTAAIVDNMDTDLASEYTDEGDQRNGDILHKSMTIDLEGHDEDFINPIYETTDQDIFYHSSHIQMMKAAFFSDSECASTVSSTEYVGGVFKADLLDDKPKIYSRRPPQRPRVWKVYVNIASRLDDSILLAKSRCYSDLGVFKGKAFKVGWSRGFRNYTVKFPVESDFDTSISLSLRTVTSINNSRAFKESIKESIQIAHECSDFTVDGNEKIPTFAIKRAKSYLRKCHKIFNKSTAQFIGKSEGLYNDVWSLCNAFWGVGRRSAPFVKQRLSSWLKSTVKGFAPTIQDLSNMSVEDKLDIIFNHLTCFNVKEAAEVSMNSDMPALSIIISQMNLSQKPKAHINQQLKTWYNNMSVDHISVEMMRIYLLLSGNLQNNSVNVSEYLDWKRSFGVHLWYLTSDASPLQSAIESYANAFSHGDVVPPQPFYDTENETSSYDILYEILQLYKNRAHRLVKVLNPETYTNIKTDYQLSWLLLLFFRSLNIGLIDDYEETLIHTSFSAQLEENDQWELAILPLLYLKDNSLKKNLLFGILNRHLTVEDNEKSKMIEAKLIEDFQIPHSWISVVKAEKVGEMAYDQ</sequence>
<dbReference type="GO" id="GO:0006606">
    <property type="term" value="P:protein import into nucleus"/>
    <property type="evidence" value="ECO:0007669"/>
    <property type="project" value="TreeGrafter"/>
</dbReference>
<comment type="caution">
    <text evidence="14">The sequence shown here is derived from an EMBL/GenBank/DDBJ whole genome shotgun (WGS) entry which is preliminary data.</text>
</comment>
<comment type="subcellular location">
    <subcellularLocation>
        <location evidence="2">Nucleus membrane</location>
        <topology evidence="2">Peripheral membrane protein</topology>
        <orientation evidence="2">Nucleoplasmic side</orientation>
    </subcellularLocation>
    <subcellularLocation>
        <location evidence="1">Nucleus</location>
        <location evidence="1">Nuclear pore complex</location>
    </subcellularLocation>
</comment>
<dbReference type="EMBL" id="JARQZJ010000122">
    <property type="protein sequence ID" value="KAK9889016.1"/>
    <property type="molecule type" value="Genomic_DNA"/>
</dbReference>
<dbReference type="Proteomes" id="UP001431783">
    <property type="component" value="Unassembled WGS sequence"/>
</dbReference>
<dbReference type="PANTHER" id="PTHR23198">
    <property type="entry name" value="NUCLEOPORIN"/>
    <property type="match status" value="1"/>
</dbReference>
<evidence type="ECO:0000256" key="6">
    <source>
        <dbReference type="ARBA" id="ARBA00022813"/>
    </source>
</evidence>
<keyword evidence="10" id="KW-0906">Nuclear pore complex</keyword>
<dbReference type="GO" id="GO:0000973">
    <property type="term" value="P:post-transcriptional tethering of RNA polymerase II gene DNA at nuclear periphery"/>
    <property type="evidence" value="ECO:0007669"/>
    <property type="project" value="TreeGrafter"/>
</dbReference>
<dbReference type="Gene3D" id="3.30.1610.10">
    <property type="entry name" value="Peptidase S59, nucleoporin"/>
    <property type="match status" value="1"/>
</dbReference>
<keyword evidence="15" id="KW-1185">Reference proteome</keyword>
<organism evidence="14 15">
    <name type="scientific">Henosepilachna vigintioctopunctata</name>
    <dbReference type="NCBI Taxonomy" id="420089"/>
    <lineage>
        <taxon>Eukaryota</taxon>
        <taxon>Metazoa</taxon>
        <taxon>Ecdysozoa</taxon>
        <taxon>Arthropoda</taxon>
        <taxon>Hexapoda</taxon>
        <taxon>Insecta</taxon>
        <taxon>Pterygota</taxon>
        <taxon>Neoptera</taxon>
        <taxon>Endopterygota</taxon>
        <taxon>Coleoptera</taxon>
        <taxon>Polyphaga</taxon>
        <taxon>Cucujiformia</taxon>
        <taxon>Coccinelloidea</taxon>
        <taxon>Coccinellidae</taxon>
        <taxon>Epilachninae</taxon>
        <taxon>Epilachnini</taxon>
        <taxon>Henosepilachna</taxon>
    </lineage>
</organism>
<dbReference type="GO" id="GO:0006405">
    <property type="term" value="P:RNA export from nucleus"/>
    <property type="evidence" value="ECO:0007669"/>
    <property type="project" value="TreeGrafter"/>
</dbReference>
<gene>
    <name evidence="14" type="ORF">WA026_004303</name>
</gene>
<evidence type="ECO:0000256" key="5">
    <source>
        <dbReference type="ARBA" id="ARBA00022448"/>
    </source>
</evidence>
<dbReference type="GO" id="GO:0044614">
    <property type="term" value="C:nuclear pore cytoplasmic filaments"/>
    <property type="evidence" value="ECO:0007669"/>
    <property type="project" value="TreeGrafter"/>
</dbReference>
<dbReference type="PANTHER" id="PTHR23198:SF6">
    <property type="entry name" value="NUCLEAR PORE COMPLEX PROTEIN NUP98-NUP96"/>
    <property type="match status" value="1"/>
</dbReference>
<dbReference type="GO" id="GO:0034398">
    <property type="term" value="P:telomere tethering at nuclear periphery"/>
    <property type="evidence" value="ECO:0007669"/>
    <property type="project" value="TreeGrafter"/>
</dbReference>
<dbReference type="InterPro" id="IPR007230">
    <property type="entry name" value="Nup98_auto-Pept-S59_dom"/>
</dbReference>
<dbReference type="InterPro" id="IPR036903">
    <property type="entry name" value="Nup98_auto-Pept-S59_dom_sf"/>
</dbReference>
<evidence type="ECO:0000256" key="7">
    <source>
        <dbReference type="ARBA" id="ARBA00022816"/>
    </source>
</evidence>
<keyword evidence="11" id="KW-0539">Nucleus</keyword>
<proteinExistence type="inferred from homology"/>
<feature type="compositionally biased region" description="Low complexity" evidence="12">
    <location>
        <begin position="13"/>
        <end position="26"/>
    </location>
</feature>
<keyword evidence="6" id="KW-0068">Autocatalytic cleavage</keyword>
<evidence type="ECO:0000256" key="8">
    <source>
        <dbReference type="ARBA" id="ARBA00022927"/>
    </source>
</evidence>
<dbReference type="GO" id="GO:0003723">
    <property type="term" value="F:RNA binding"/>
    <property type="evidence" value="ECO:0007669"/>
    <property type="project" value="TreeGrafter"/>
</dbReference>
<evidence type="ECO:0000313" key="14">
    <source>
        <dbReference type="EMBL" id="KAK9889016.1"/>
    </source>
</evidence>
<dbReference type="FunFam" id="1.10.10.2360:FF:000001">
    <property type="entry name" value="Nuclear pore complex protein Nup98-Nup96"/>
    <property type="match status" value="1"/>
</dbReference>
<feature type="compositionally biased region" description="Polar residues" evidence="12">
    <location>
        <begin position="48"/>
        <end position="63"/>
    </location>
</feature>
<evidence type="ECO:0000256" key="12">
    <source>
        <dbReference type="SAM" id="MobiDB-lite"/>
    </source>
</evidence>
<evidence type="ECO:0000256" key="3">
    <source>
        <dbReference type="ARBA" id="ARBA00008926"/>
    </source>
</evidence>
<protein>
    <recommendedName>
        <fullName evidence="4">Nuclear pore complex protein Nup98-Nup96</fullName>
    </recommendedName>
</protein>
<evidence type="ECO:0000256" key="9">
    <source>
        <dbReference type="ARBA" id="ARBA00023010"/>
    </source>
</evidence>
<evidence type="ECO:0000256" key="2">
    <source>
        <dbReference type="ARBA" id="ARBA00004620"/>
    </source>
</evidence>
<evidence type="ECO:0000313" key="15">
    <source>
        <dbReference type="Proteomes" id="UP001431783"/>
    </source>
</evidence>
<dbReference type="GO" id="GO:0008139">
    <property type="term" value="F:nuclear localization sequence binding"/>
    <property type="evidence" value="ECO:0007669"/>
    <property type="project" value="TreeGrafter"/>
</dbReference>
<name>A0AAW1V045_9CUCU</name>
<dbReference type="Gene3D" id="1.10.10.2360">
    <property type="match status" value="1"/>
</dbReference>
<dbReference type="InterPro" id="IPR021967">
    <property type="entry name" value="Nup98_C"/>
</dbReference>
<evidence type="ECO:0000256" key="4">
    <source>
        <dbReference type="ARBA" id="ARBA00013472"/>
    </source>
</evidence>
<dbReference type="InterPro" id="IPR037665">
    <property type="entry name" value="Nucleoporin_S59-like"/>
</dbReference>
<feature type="domain" description="Peptidase S59" evidence="13">
    <location>
        <begin position="767"/>
        <end position="909"/>
    </location>
</feature>
<dbReference type="GO" id="GO:0017056">
    <property type="term" value="F:structural constituent of nuclear pore"/>
    <property type="evidence" value="ECO:0007669"/>
    <property type="project" value="InterPro"/>
</dbReference>
<reference evidence="14 15" key="1">
    <citation type="submission" date="2023-03" db="EMBL/GenBank/DDBJ databases">
        <title>Genome insight into feeding habits of ladybird beetles.</title>
        <authorList>
            <person name="Li H.-S."/>
            <person name="Huang Y.-H."/>
            <person name="Pang H."/>
        </authorList>
    </citation>
    <scope>NUCLEOTIDE SEQUENCE [LARGE SCALE GENOMIC DNA]</scope>
    <source>
        <strain evidence="14">SYSU_2023b</strain>
        <tissue evidence="14">Whole body</tissue>
    </source>
</reference>
<accession>A0AAW1V045</accession>
<dbReference type="PROSITE" id="PS51434">
    <property type="entry name" value="NUP_C"/>
    <property type="match status" value="1"/>
</dbReference>
<evidence type="ECO:0000256" key="1">
    <source>
        <dbReference type="ARBA" id="ARBA00004567"/>
    </source>
</evidence>
<evidence type="ECO:0000256" key="11">
    <source>
        <dbReference type="ARBA" id="ARBA00023242"/>
    </source>
</evidence>
<dbReference type="Pfam" id="PF04096">
    <property type="entry name" value="Nucleoporin2"/>
    <property type="match status" value="1"/>
</dbReference>
<evidence type="ECO:0000256" key="10">
    <source>
        <dbReference type="ARBA" id="ARBA00023132"/>
    </source>
</evidence>
<dbReference type="Gene3D" id="1.25.40.690">
    <property type="match status" value="1"/>
</dbReference>
<dbReference type="Pfam" id="PF21240">
    <property type="entry name" value="Nup98_GLEBS"/>
    <property type="match status" value="1"/>
</dbReference>
<keyword evidence="5" id="KW-0813">Transport</keyword>
<dbReference type="GO" id="GO:0031965">
    <property type="term" value="C:nuclear membrane"/>
    <property type="evidence" value="ECO:0007669"/>
    <property type="project" value="UniProtKB-SubCell"/>
</dbReference>
<dbReference type="GO" id="GO:0051028">
    <property type="term" value="P:mRNA transport"/>
    <property type="evidence" value="ECO:0007669"/>
    <property type="project" value="UniProtKB-KW"/>
</dbReference>
<feature type="compositionally biased region" description="Polar residues" evidence="12">
    <location>
        <begin position="27"/>
        <end position="40"/>
    </location>
</feature>
<keyword evidence="8" id="KW-0653">Protein transport</keyword>
<feature type="region of interest" description="Disordered" evidence="12">
    <location>
        <begin position="13"/>
        <end position="63"/>
    </location>
</feature>
<dbReference type="Pfam" id="PF12110">
    <property type="entry name" value="Nup96"/>
    <property type="match status" value="1"/>
</dbReference>